<keyword evidence="2" id="KW-1185">Reference proteome</keyword>
<protein>
    <submittedName>
        <fullName evidence="1">Uncharacterized protein</fullName>
    </submittedName>
</protein>
<dbReference type="Proteomes" id="UP000199372">
    <property type="component" value="Unassembled WGS sequence"/>
</dbReference>
<dbReference type="AlphaFoldDB" id="A0A1H8HVC1"/>
<organism evidence="1 2">
    <name type="scientific">Palleronia pelagia</name>
    <dbReference type="NCBI Taxonomy" id="387096"/>
    <lineage>
        <taxon>Bacteria</taxon>
        <taxon>Pseudomonadati</taxon>
        <taxon>Pseudomonadota</taxon>
        <taxon>Alphaproteobacteria</taxon>
        <taxon>Rhodobacterales</taxon>
        <taxon>Roseobacteraceae</taxon>
        <taxon>Palleronia</taxon>
    </lineage>
</organism>
<gene>
    <name evidence="1" type="ORF">SAMN04488011_1054</name>
</gene>
<dbReference type="EMBL" id="FOCM01000005">
    <property type="protein sequence ID" value="SEN59658.1"/>
    <property type="molecule type" value="Genomic_DNA"/>
</dbReference>
<evidence type="ECO:0000313" key="2">
    <source>
        <dbReference type="Proteomes" id="UP000199372"/>
    </source>
</evidence>
<proteinExistence type="predicted"/>
<reference evidence="2" key="1">
    <citation type="submission" date="2016-10" db="EMBL/GenBank/DDBJ databases">
        <authorList>
            <person name="Varghese N."/>
            <person name="Submissions S."/>
        </authorList>
    </citation>
    <scope>NUCLEOTIDE SEQUENCE [LARGE SCALE GENOMIC DNA]</scope>
    <source>
        <strain evidence="2">DSM 26893</strain>
    </source>
</reference>
<sequence>MPSIIFDGTPTVIVSGNVTITVVRRSRSNAGFDVAFIELDLSATGFAQGNDGLHRHEVYLALDGDVILSSVPFATAEGNGNARYLIGPDAMIYLPTEGTHTLTVLVREVGADMVLTGLGATGSTTISVGSENAAYPGQDTICLSPSGNFEGAPAGARLITGNDISAAIRDWSNGTTAPKRIMPRGGETFVQAAQAVTGGDLLIKAFGTGRALIPNAGGFNLSPAATVAAYSHDFRLSGLDADGPYDSLAASGPDTSFIGALFPNTPRNLIHVDNCDIRGFNFHTNFADDGAHLDVGFAATDSVFKDFGHSIFYQFQTRDFGLVGVDYGALDGARTDQGNNGGFPLRIDTSRVQSVSHSQGTSGHGWSGWINGEVAIQSIGRFGTGTTRTDRISVTKSVLRGGSTMLSAGTVEEGASSIPRAKARMRVEGNTFIGDHQTSTIANVSVSPFLMRNNKAFLPTMAGRNGFDPALLQLGISNGDGAAEPSLFTGLIALIHNTVVNDLDGPLTELVNPQTSYTDVVVGNNALVEANLGTPNISDGPLDETPIYDPSTTGYVDGTGTPVAGTGIPSDASGTLVPQVGAGVIEDALGPITFRDGANVQRADPASRGALEPA</sequence>
<evidence type="ECO:0000313" key="1">
    <source>
        <dbReference type="EMBL" id="SEN59658.1"/>
    </source>
</evidence>
<accession>A0A1H8HVC1</accession>
<name>A0A1H8HVC1_9RHOB</name>